<evidence type="ECO:0000313" key="2">
    <source>
        <dbReference type="EMBL" id="MBR0649122.1"/>
    </source>
</evidence>
<sequence>MTIRLNALALAGLLGLAGCATGGVWANVPDQSGPDASACRREAENNPRYKLYGEMGGGNAANMEEMRQELLVLLPQLYHACMIRRGAIPPGTPLPPPRVTF</sequence>
<feature type="chain" id="PRO_5045835968" description="Lipoprotein" evidence="1">
    <location>
        <begin position="27"/>
        <end position="101"/>
    </location>
</feature>
<dbReference type="EMBL" id="JAAEDI010000005">
    <property type="protein sequence ID" value="MBR0649122.1"/>
    <property type="molecule type" value="Genomic_DNA"/>
</dbReference>
<proteinExistence type="predicted"/>
<name>A0ABS5EEM7_9PROT</name>
<dbReference type="RefSeq" id="WP_211866836.1">
    <property type="nucleotide sequence ID" value="NZ_JAAEDI010000005.1"/>
</dbReference>
<keyword evidence="1" id="KW-0732">Signal</keyword>
<evidence type="ECO:0000313" key="3">
    <source>
        <dbReference type="Proteomes" id="UP000698752"/>
    </source>
</evidence>
<gene>
    <name evidence="2" type="ORF">GXW78_05570</name>
</gene>
<feature type="signal peptide" evidence="1">
    <location>
        <begin position="1"/>
        <end position="26"/>
    </location>
</feature>
<protein>
    <recommendedName>
        <fullName evidence="4">Lipoprotein</fullName>
    </recommendedName>
</protein>
<dbReference type="PROSITE" id="PS51257">
    <property type="entry name" value="PROKAR_LIPOPROTEIN"/>
    <property type="match status" value="1"/>
</dbReference>
<organism evidence="2 3">
    <name type="scientific">Neoroseomonas terrae</name>
    <dbReference type="NCBI Taxonomy" id="424799"/>
    <lineage>
        <taxon>Bacteria</taxon>
        <taxon>Pseudomonadati</taxon>
        <taxon>Pseudomonadota</taxon>
        <taxon>Alphaproteobacteria</taxon>
        <taxon>Acetobacterales</taxon>
        <taxon>Acetobacteraceae</taxon>
        <taxon>Neoroseomonas</taxon>
    </lineage>
</organism>
<accession>A0ABS5EEM7</accession>
<comment type="caution">
    <text evidence="2">The sequence shown here is derived from an EMBL/GenBank/DDBJ whole genome shotgun (WGS) entry which is preliminary data.</text>
</comment>
<evidence type="ECO:0008006" key="4">
    <source>
        <dbReference type="Google" id="ProtNLM"/>
    </source>
</evidence>
<keyword evidence="3" id="KW-1185">Reference proteome</keyword>
<reference evidence="3" key="1">
    <citation type="journal article" date="2021" name="Syst. Appl. Microbiol.">
        <title>Roseomonas hellenica sp. nov., isolated from roots of wild-growing Alkanna tinctoria.</title>
        <authorList>
            <person name="Rat A."/>
            <person name="Naranjo H.D."/>
            <person name="Lebbe L."/>
            <person name="Cnockaert M."/>
            <person name="Krigas N."/>
            <person name="Grigoriadou K."/>
            <person name="Maloupa E."/>
            <person name="Willems A."/>
        </authorList>
    </citation>
    <scope>NUCLEOTIDE SEQUENCE [LARGE SCALE GENOMIC DNA]</scope>
    <source>
        <strain evidence="3">LMG 31159</strain>
    </source>
</reference>
<dbReference type="Proteomes" id="UP000698752">
    <property type="component" value="Unassembled WGS sequence"/>
</dbReference>
<evidence type="ECO:0000256" key="1">
    <source>
        <dbReference type="SAM" id="SignalP"/>
    </source>
</evidence>